<dbReference type="InterPro" id="IPR029058">
    <property type="entry name" value="AB_hydrolase_fold"/>
</dbReference>
<dbReference type="PANTHER" id="PTHR48081:SF8">
    <property type="entry name" value="ALPHA_BETA HYDROLASE FOLD-3 DOMAIN-CONTAINING PROTEIN-RELATED"/>
    <property type="match status" value="1"/>
</dbReference>
<dbReference type="EMBL" id="RPEM01000009">
    <property type="protein sequence ID" value="TGD42436.1"/>
    <property type="molecule type" value="Genomic_DNA"/>
</dbReference>
<dbReference type="InterPro" id="IPR004104">
    <property type="entry name" value="Gfo/Idh/MocA-like_OxRdtase_C"/>
</dbReference>
<accession>A0ABY2KM89</accession>
<evidence type="ECO:0000259" key="3">
    <source>
        <dbReference type="Pfam" id="PF07859"/>
    </source>
</evidence>
<keyword evidence="5" id="KW-1185">Reference proteome</keyword>
<reference evidence="4 5" key="1">
    <citation type="submission" date="2018-11" db="EMBL/GenBank/DDBJ databases">
        <title>Tabrizicola sp. isolated from sediment of alpine lake.</title>
        <authorList>
            <person name="Liu Z."/>
        </authorList>
    </citation>
    <scope>NUCLEOTIDE SEQUENCE [LARGE SCALE GENOMIC DNA]</scope>
    <source>
        <strain evidence="4 5">DRYC-M-16</strain>
    </source>
</reference>
<dbReference type="PANTHER" id="PTHR48081">
    <property type="entry name" value="AB HYDROLASE SUPERFAMILY PROTEIN C4A8.06C"/>
    <property type="match status" value="1"/>
</dbReference>
<dbReference type="Gene3D" id="3.40.50.1820">
    <property type="entry name" value="alpha/beta hydrolase"/>
    <property type="match status" value="1"/>
</dbReference>
<dbReference type="Proteomes" id="UP000297741">
    <property type="component" value="Unassembled WGS sequence"/>
</dbReference>
<keyword evidence="1" id="KW-0378">Hydrolase</keyword>
<proteinExistence type="predicted"/>
<feature type="domain" description="Alpha/beta hydrolase fold-3" evidence="3">
    <location>
        <begin position="2"/>
        <end position="150"/>
    </location>
</feature>
<evidence type="ECO:0000256" key="1">
    <source>
        <dbReference type="ARBA" id="ARBA00022801"/>
    </source>
</evidence>
<dbReference type="Pfam" id="PF07859">
    <property type="entry name" value="Abhydrolase_3"/>
    <property type="match status" value="1"/>
</dbReference>
<dbReference type="InterPro" id="IPR050300">
    <property type="entry name" value="GDXG_lipolytic_enzyme"/>
</dbReference>
<protein>
    <submittedName>
        <fullName evidence="4">Gfo/Idh/MocA family oxidoreductase</fullName>
    </submittedName>
</protein>
<organism evidence="4 5">
    <name type="scientific">Pseudotabrizicola sediminis</name>
    <dbReference type="NCBI Taxonomy" id="2486418"/>
    <lineage>
        <taxon>Bacteria</taxon>
        <taxon>Pseudomonadati</taxon>
        <taxon>Pseudomonadota</taxon>
        <taxon>Alphaproteobacteria</taxon>
        <taxon>Rhodobacterales</taxon>
        <taxon>Paracoccaceae</taxon>
        <taxon>Pseudotabrizicola</taxon>
    </lineage>
</organism>
<evidence type="ECO:0000259" key="2">
    <source>
        <dbReference type="Pfam" id="PF02894"/>
    </source>
</evidence>
<dbReference type="Pfam" id="PF02894">
    <property type="entry name" value="GFO_IDH_MocA_C"/>
    <property type="match status" value="1"/>
</dbReference>
<comment type="caution">
    <text evidence="4">The sequence shown here is derived from an EMBL/GenBank/DDBJ whole genome shotgun (WGS) entry which is preliminary data.</text>
</comment>
<sequence>MRVLAQEAGAVVVSADYRLAPEHPFPAGLQDCAAIWAALRGVQGPFDGLTGPWAISGDSAGANIARAVLLDENAPPADGAQLFYGVYGADFSTASYTEFAEVPGLTRSKMQRYFDWYAAENQRHDPRVAPLRASDAALQAMPPTYFACEEDYTGFYLHHCVHYMDLMPWLVGSPLQDMTVRRISPAKGQVLFHVGFACENGAIGNVVMGTLQSRGTPMEQITVMGDHNRVEVSNVINVAWQRDPPFKADVKAATLDPASDTLCWTPNFTAAANEDHKGCAALLADVAAGLSGAPSAAPMIADGVTAMATLDRMIALLEGQR</sequence>
<dbReference type="SUPFAM" id="SSF53474">
    <property type="entry name" value="alpha/beta-Hydrolases"/>
    <property type="match status" value="1"/>
</dbReference>
<gene>
    <name evidence="4" type="ORF">EEB11_14270</name>
</gene>
<evidence type="ECO:0000313" key="4">
    <source>
        <dbReference type="EMBL" id="TGD42436.1"/>
    </source>
</evidence>
<evidence type="ECO:0000313" key="5">
    <source>
        <dbReference type="Proteomes" id="UP000297741"/>
    </source>
</evidence>
<name>A0ABY2KM89_9RHOB</name>
<feature type="domain" description="Gfo/Idh/MocA-like oxidoreductase C-terminal" evidence="2">
    <location>
        <begin position="152"/>
        <end position="314"/>
    </location>
</feature>
<dbReference type="InterPro" id="IPR013094">
    <property type="entry name" value="AB_hydrolase_3"/>
</dbReference>